<sequence length="342" mass="40761">MNFSLEKGEEFVKAYNNDKTNPSRRQKVLMSIFEMIYVNLESFGVYFADEDLRSDFLLKFYYKLPRVLENYNSSLSSFYTYLTNHIRFYYLTFKCKTVRHEINDTVLADQEGARWEYLMGEYDLEENFNFYVAESEPEYCNVKTGDLGLKYDKNFSKESMHMRELYFSMPCKHRRIFLLACKACFFLDDDLIDKIAAEIKMDSWFLCSILHDLKAACFNRYEKINYCVGNRNRYYVKAQLFKYLLLHTYNTRSQLKKICFSLKHNRHLWDKTKKINRRQIKAPSSTDIGKYINVYKGTIDKNIAKSLKIWYTQQHENISGIRKCKQKKGSTGASSVSYDRFA</sequence>
<name>A0A0E2E644_TREDN</name>
<protein>
    <submittedName>
        <fullName evidence="1">Nucleoside-triphosphatase</fullName>
    </submittedName>
</protein>
<evidence type="ECO:0000313" key="1">
    <source>
        <dbReference type="EMBL" id="EMB34215.1"/>
    </source>
</evidence>
<dbReference type="EMBL" id="AGDV01000009">
    <property type="protein sequence ID" value="EMB34215.1"/>
    <property type="molecule type" value="Genomic_DNA"/>
</dbReference>
<dbReference type="PATRIC" id="fig|999432.5.peg.1003"/>
<gene>
    <name evidence="1" type="ORF">HMPREF9726_00964</name>
</gene>
<dbReference type="RefSeq" id="WP_002674387.1">
    <property type="nucleotide sequence ID" value="NZ_CM001795.1"/>
</dbReference>
<proteinExistence type="predicted"/>
<reference evidence="1" key="1">
    <citation type="submission" date="2012-01" db="EMBL/GenBank/DDBJ databases">
        <title>The Genome Sequence of Treponema denticola H-22.</title>
        <authorList>
            <consortium name="The Broad Institute Genome Sequencing Platform"/>
            <person name="Earl A."/>
            <person name="Ward D."/>
            <person name="Feldgarden M."/>
            <person name="Gevers D."/>
            <person name="Blanton J.M."/>
            <person name="Fenno C.J."/>
            <person name="Baranova O.V."/>
            <person name="Mathney J."/>
            <person name="Dewhirst F.E."/>
            <person name="Izard J."/>
            <person name="Young S.K."/>
            <person name="Zeng Q."/>
            <person name="Gargeya S."/>
            <person name="Fitzgerald M."/>
            <person name="Haas B."/>
            <person name="Abouelleil A."/>
            <person name="Alvarado L."/>
            <person name="Arachchi H.M."/>
            <person name="Berlin A."/>
            <person name="Chapman S.B."/>
            <person name="Gearin G."/>
            <person name="Goldberg J."/>
            <person name="Griggs A."/>
            <person name="Gujja S."/>
            <person name="Hansen M."/>
            <person name="Heiman D."/>
            <person name="Howarth C."/>
            <person name="Larimer J."/>
            <person name="Lui A."/>
            <person name="MacDonald P.J.P."/>
            <person name="McCowen C."/>
            <person name="Montmayeur A."/>
            <person name="Murphy C."/>
            <person name="Neiman D."/>
            <person name="Pearson M."/>
            <person name="Priest M."/>
            <person name="Roberts A."/>
            <person name="Saif S."/>
            <person name="Shea T."/>
            <person name="Sisk P."/>
            <person name="Stolte C."/>
            <person name="Sykes S."/>
            <person name="Wortman J."/>
            <person name="Nusbaum C."/>
            <person name="Birren B."/>
        </authorList>
    </citation>
    <scope>NUCLEOTIDE SEQUENCE [LARGE SCALE GENOMIC DNA]</scope>
    <source>
        <strain evidence="1">H-22</strain>
    </source>
</reference>
<comment type="caution">
    <text evidence="1">The sequence shown here is derived from an EMBL/GenBank/DDBJ whole genome shotgun (WGS) entry which is preliminary data.</text>
</comment>
<accession>A0A0E2E644</accession>
<dbReference type="Proteomes" id="UP000011705">
    <property type="component" value="Chromosome"/>
</dbReference>
<dbReference type="AlphaFoldDB" id="A0A0E2E644"/>
<organism evidence="1">
    <name type="scientific">Treponema denticola H-22</name>
    <dbReference type="NCBI Taxonomy" id="999432"/>
    <lineage>
        <taxon>Bacteria</taxon>
        <taxon>Pseudomonadati</taxon>
        <taxon>Spirochaetota</taxon>
        <taxon>Spirochaetia</taxon>
        <taxon>Spirochaetales</taxon>
        <taxon>Treponemataceae</taxon>
        <taxon>Treponema</taxon>
    </lineage>
</organism>
<dbReference type="HOGENOM" id="CLU_896979_0_0_12"/>